<protein>
    <submittedName>
        <fullName evidence="1">Uncharacterized protein</fullName>
    </submittedName>
</protein>
<keyword evidence="2" id="KW-1185">Reference proteome</keyword>
<dbReference type="Proteomes" id="UP001164929">
    <property type="component" value="Chromosome 14"/>
</dbReference>
<sequence>MEYSKHKKRCCDSKKKQGSPLYEKACAMADVLRNSIYGIMSVFHEKMLTGTKTGLLDKDWVTKSNPLFGTYELLLQKLHHFLDFQAS</sequence>
<evidence type="ECO:0000313" key="1">
    <source>
        <dbReference type="EMBL" id="KAJ6973038.1"/>
    </source>
</evidence>
<dbReference type="EMBL" id="JAQIZT010000014">
    <property type="protein sequence ID" value="KAJ6973038.1"/>
    <property type="molecule type" value="Genomic_DNA"/>
</dbReference>
<comment type="caution">
    <text evidence="1">The sequence shown here is derived from an EMBL/GenBank/DDBJ whole genome shotgun (WGS) entry which is preliminary data.</text>
</comment>
<organism evidence="1 2">
    <name type="scientific">Populus alba x Populus x berolinensis</name>
    <dbReference type="NCBI Taxonomy" id="444605"/>
    <lineage>
        <taxon>Eukaryota</taxon>
        <taxon>Viridiplantae</taxon>
        <taxon>Streptophyta</taxon>
        <taxon>Embryophyta</taxon>
        <taxon>Tracheophyta</taxon>
        <taxon>Spermatophyta</taxon>
        <taxon>Magnoliopsida</taxon>
        <taxon>eudicotyledons</taxon>
        <taxon>Gunneridae</taxon>
        <taxon>Pentapetalae</taxon>
        <taxon>rosids</taxon>
        <taxon>fabids</taxon>
        <taxon>Malpighiales</taxon>
        <taxon>Salicaceae</taxon>
        <taxon>Saliceae</taxon>
        <taxon>Populus</taxon>
    </lineage>
</organism>
<dbReference type="AlphaFoldDB" id="A0AAD6LTR6"/>
<accession>A0AAD6LTR6</accession>
<proteinExistence type="predicted"/>
<gene>
    <name evidence="1" type="ORF">NC653_033388</name>
</gene>
<name>A0AAD6LTR6_9ROSI</name>
<evidence type="ECO:0000313" key="2">
    <source>
        <dbReference type="Proteomes" id="UP001164929"/>
    </source>
</evidence>
<reference evidence="1" key="1">
    <citation type="journal article" date="2023" name="Mol. Ecol. Resour.">
        <title>Chromosome-level genome assembly of a triploid poplar Populus alba 'Berolinensis'.</title>
        <authorList>
            <person name="Chen S."/>
            <person name="Yu Y."/>
            <person name="Wang X."/>
            <person name="Wang S."/>
            <person name="Zhang T."/>
            <person name="Zhou Y."/>
            <person name="He R."/>
            <person name="Meng N."/>
            <person name="Wang Y."/>
            <person name="Liu W."/>
            <person name="Liu Z."/>
            <person name="Liu J."/>
            <person name="Guo Q."/>
            <person name="Huang H."/>
            <person name="Sederoff R.R."/>
            <person name="Wang G."/>
            <person name="Qu G."/>
            <person name="Chen S."/>
        </authorList>
    </citation>
    <scope>NUCLEOTIDE SEQUENCE</scope>
    <source>
        <strain evidence="1">SC-2020</strain>
    </source>
</reference>